<feature type="active site" evidence="2">
    <location>
        <position position="150"/>
    </location>
</feature>
<dbReference type="InterPro" id="IPR021109">
    <property type="entry name" value="Peptidase_aspartic_dom_sf"/>
</dbReference>
<dbReference type="InterPro" id="IPR001969">
    <property type="entry name" value="Aspartic_peptidase_AS"/>
</dbReference>
<dbReference type="EMBL" id="BKCP01006128">
    <property type="protein sequence ID" value="GER41532.1"/>
    <property type="molecule type" value="Genomic_DNA"/>
</dbReference>
<name>A0A5A7Q983_STRAF</name>
<reference evidence="5" key="1">
    <citation type="journal article" date="2019" name="Curr. Biol.">
        <title>Genome Sequence of Striga asiatica Provides Insight into the Evolution of Plant Parasitism.</title>
        <authorList>
            <person name="Yoshida S."/>
            <person name="Kim S."/>
            <person name="Wafula E.K."/>
            <person name="Tanskanen J."/>
            <person name="Kim Y.M."/>
            <person name="Honaas L."/>
            <person name="Yang Z."/>
            <person name="Spallek T."/>
            <person name="Conn C.E."/>
            <person name="Ichihashi Y."/>
            <person name="Cheong K."/>
            <person name="Cui S."/>
            <person name="Der J.P."/>
            <person name="Gundlach H."/>
            <person name="Jiao Y."/>
            <person name="Hori C."/>
            <person name="Ishida J.K."/>
            <person name="Kasahara H."/>
            <person name="Kiba T."/>
            <person name="Kim M.S."/>
            <person name="Koo N."/>
            <person name="Laohavisit A."/>
            <person name="Lee Y.H."/>
            <person name="Lumba S."/>
            <person name="McCourt P."/>
            <person name="Mortimer J.C."/>
            <person name="Mutuku J.M."/>
            <person name="Nomura T."/>
            <person name="Sasaki-Sekimoto Y."/>
            <person name="Seto Y."/>
            <person name="Wang Y."/>
            <person name="Wakatake T."/>
            <person name="Sakakibara H."/>
            <person name="Demura T."/>
            <person name="Yamaguchi S."/>
            <person name="Yoneyama K."/>
            <person name="Manabe R.I."/>
            <person name="Nelson D.C."/>
            <person name="Schulman A.H."/>
            <person name="Timko M.P."/>
            <person name="dePamphilis C.W."/>
            <person name="Choi D."/>
            <person name="Shirasu K."/>
        </authorList>
    </citation>
    <scope>NUCLEOTIDE SEQUENCE [LARGE SCALE GENOMIC DNA]</scope>
    <source>
        <strain evidence="5">cv. UVA1</strain>
    </source>
</reference>
<dbReference type="SUPFAM" id="SSF50630">
    <property type="entry name" value="Acid proteases"/>
    <property type="match status" value="1"/>
</dbReference>
<evidence type="ECO:0000313" key="4">
    <source>
        <dbReference type="EMBL" id="GER41532.1"/>
    </source>
</evidence>
<dbReference type="InterPro" id="IPR032861">
    <property type="entry name" value="TAXi_N"/>
</dbReference>
<dbReference type="PROSITE" id="PS51767">
    <property type="entry name" value="PEPTIDASE_A1"/>
    <property type="match status" value="1"/>
</dbReference>
<comment type="caution">
    <text evidence="4">The sequence shown here is derived from an EMBL/GenBank/DDBJ whole genome shotgun (WGS) entry which is preliminary data.</text>
</comment>
<dbReference type="Proteomes" id="UP000325081">
    <property type="component" value="Unassembled WGS sequence"/>
</dbReference>
<dbReference type="InterPro" id="IPR001461">
    <property type="entry name" value="Aspartic_peptidase_A1"/>
</dbReference>
<accession>A0A5A7Q983</accession>
<gene>
    <name evidence="4" type="ORF">STAS_18248</name>
</gene>
<proteinExistence type="inferred from homology"/>
<dbReference type="GO" id="GO:0006508">
    <property type="term" value="P:proteolysis"/>
    <property type="evidence" value="ECO:0007669"/>
    <property type="project" value="UniProtKB-KW"/>
</dbReference>
<dbReference type="OrthoDB" id="2747330at2759"/>
<evidence type="ECO:0000256" key="1">
    <source>
        <dbReference type="ARBA" id="ARBA00007447"/>
    </source>
</evidence>
<keyword evidence="5" id="KW-1185">Reference proteome</keyword>
<protein>
    <submittedName>
        <fullName evidence="4">Eukaryotic aspartyl protease family protein</fullName>
    </submittedName>
</protein>
<evidence type="ECO:0000256" key="2">
    <source>
        <dbReference type="PIRSR" id="PIRSR601461-1"/>
    </source>
</evidence>
<dbReference type="PANTHER" id="PTHR13683">
    <property type="entry name" value="ASPARTYL PROTEASES"/>
    <property type="match status" value="1"/>
</dbReference>
<dbReference type="GO" id="GO:0004190">
    <property type="term" value="F:aspartic-type endopeptidase activity"/>
    <property type="evidence" value="ECO:0007669"/>
    <property type="project" value="InterPro"/>
</dbReference>
<evidence type="ECO:0000259" key="3">
    <source>
        <dbReference type="PROSITE" id="PS51767"/>
    </source>
</evidence>
<dbReference type="InterPro" id="IPR033121">
    <property type="entry name" value="PEPTIDASE_A1"/>
</dbReference>
<feature type="active site" evidence="2">
    <location>
        <position position="349"/>
    </location>
</feature>
<dbReference type="Pfam" id="PF14541">
    <property type="entry name" value="TAXi_C"/>
    <property type="match status" value="1"/>
</dbReference>
<organism evidence="4 5">
    <name type="scientific">Striga asiatica</name>
    <name type="common">Asiatic witchweed</name>
    <name type="synonym">Buchnera asiatica</name>
    <dbReference type="NCBI Taxonomy" id="4170"/>
    <lineage>
        <taxon>Eukaryota</taxon>
        <taxon>Viridiplantae</taxon>
        <taxon>Streptophyta</taxon>
        <taxon>Embryophyta</taxon>
        <taxon>Tracheophyta</taxon>
        <taxon>Spermatophyta</taxon>
        <taxon>Magnoliopsida</taxon>
        <taxon>eudicotyledons</taxon>
        <taxon>Gunneridae</taxon>
        <taxon>Pentapetalae</taxon>
        <taxon>asterids</taxon>
        <taxon>lamiids</taxon>
        <taxon>Lamiales</taxon>
        <taxon>Orobanchaceae</taxon>
        <taxon>Buchnereae</taxon>
        <taxon>Striga</taxon>
    </lineage>
</organism>
<sequence length="472" mass="51150">MAVLQSFILSSFKILFYSSILLMLFSSSSNGTRASQTQFHTMDDITSQLSATECSSAIPLGMKNRQSAAVMEVVHRHGPCGGKSSQRKAISAADILRKDQLRVESINNRGGGGAGAVGSPLISGDSLDTLNYIVTMGLGTPHIKQHLIFDTGSDVTWAQCKPCIRSCYSQQGPLFDPNKSSSYSIIPCNSRDCSILDYHKCSPHNNSCIYGVGYGDGSYTEGYWSKDTLTIASKVAVPGFMFGCSQLAGGLFGRVSGLVGLGRSKVSLLSQTANKFHECFSYCLPPNTSSKGFLALGKDVNYDNATKFTPLILNQEYPSFYFIDIVSIAVEGSNLTIGPDDFTGGIIVDSGTVITRLPLDVYNSLSSKIKEVMIKEYNYSTAPSYDILDTCFVGKEKDNAPSMSFTFQNNVQVDLDASNTFYAVNESLICLAFAGNTDPTDFTIFGNWQQKTFELVYDVAGGRLGFRRGMCA</sequence>
<comment type="similarity">
    <text evidence="1">Belongs to the peptidase A1 family.</text>
</comment>
<feature type="domain" description="Peptidase A1" evidence="3">
    <location>
        <begin position="132"/>
        <end position="467"/>
    </location>
</feature>
<dbReference type="InterPro" id="IPR032799">
    <property type="entry name" value="TAXi_C"/>
</dbReference>
<dbReference type="PROSITE" id="PS00141">
    <property type="entry name" value="ASP_PROTEASE"/>
    <property type="match status" value="1"/>
</dbReference>
<evidence type="ECO:0000313" key="5">
    <source>
        <dbReference type="Proteomes" id="UP000325081"/>
    </source>
</evidence>
<dbReference type="PANTHER" id="PTHR13683:SF750">
    <property type="entry name" value="ASPARTYL PROTEASE AED1"/>
    <property type="match status" value="1"/>
</dbReference>
<dbReference type="Gene3D" id="2.40.70.10">
    <property type="entry name" value="Acid Proteases"/>
    <property type="match status" value="2"/>
</dbReference>
<dbReference type="AlphaFoldDB" id="A0A5A7Q983"/>
<dbReference type="FunFam" id="2.40.70.10:FF:000021">
    <property type="entry name" value="Aspartyl protease AED1"/>
    <property type="match status" value="1"/>
</dbReference>
<keyword evidence="4" id="KW-0645">Protease</keyword>
<dbReference type="Pfam" id="PF14543">
    <property type="entry name" value="TAXi_N"/>
    <property type="match status" value="1"/>
</dbReference>
<keyword evidence="4" id="KW-0378">Hydrolase</keyword>